<name>R0IQM3_EXST2</name>
<sequence>MSSYPTLSLLLHKPPVSVTIVGIRESSVLGFTRRVAAETLHSLDFMLSALPPQQIQPCCISAKPVSTLGTRVGGRGASGGDSF</sequence>
<evidence type="ECO:0000313" key="2">
    <source>
        <dbReference type="Proteomes" id="UP000016935"/>
    </source>
</evidence>
<dbReference type="RefSeq" id="XP_008025665.1">
    <property type="nucleotide sequence ID" value="XM_008027474.1"/>
</dbReference>
<accession>R0IQM3</accession>
<gene>
    <name evidence="1" type="ORF">SETTUDRAFT_153918</name>
</gene>
<keyword evidence="2" id="KW-1185">Reference proteome</keyword>
<organism evidence="1 2">
    <name type="scientific">Exserohilum turcicum (strain 28A)</name>
    <name type="common">Northern leaf blight fungus</name>
    <name type="synonym">Setosphaeria turcica</name>
    <dbReference type="NCBI Taxonomy" id="671987"/>
    <lineage>
        <taxon>Eukaryota</taxon>
        <taxon>Fungi</taxon>
        <taxon>Dikarya</taxon>
        <taxon>Ascomycota</taxon>
        <taxon>Pezizomycotina</taxon>
        <taxon>Dothideomycetes</taxon>
        <taxon>Pleosporomycetidae</taxon>
        <taxon>Pleosporales</taxon>
        <taxon>Pleosporineae</taxon>
        <taxon>Pleosporaceae</taxon>
        <taxon>Exserohilum</taxon>
    </lineage>
</organism>
<evidence type="ECO:0000313" key="1">
    <source>
        <dbReference type="EMBL" id="EOA87200.1"/>
    </source>
</evidence>
<dbReference type="Proteomes" id="UP000016935">
    <property type="component" value="Unassembled WGS sequence"/>
</dbReference>
<dbReference type="GeneID" id="19397352"/>
<dbReference type="AlphaFoldDB" id="R0IQM3"/>
<reference evidence="1 2" key="1">
    <citation type="journal article" date="2012" name="PLoS Pathog.">
        <title>Diverse lifestyles and strategies of plant pathogenesis encoded in the genomes of eighteen Dothideomycetes fungi.</title>
        <authorList>
            <person name="Ohm R.A."/>
            <person name="Feau N."/>
            <person name="Henrissat B."/>
            <person name="Schoch C.L."/>
            <person name="Horwitz B.A."/>
            <person name="Barry K.W."/>
            <person name="Condon B.J."/>
            <person name="Copeland A.C."/>
            <person name="Dhillon B."/>
            <person name="Glaser F."/>
            <person name="Hesse C.N."/>
            <person name="Kosti I."/>
            <person name="LaButti K."/>
            <person name="Lindquist E.A."/>
            <person name="Lucas S."/>
            <person name="Salamov A.A."/>
            <person name="Bradshaw R.E."/>
            <person name="Ciuffetti L."/>
            <person name="Hamelin R.C."/>
            <person name="Kema G.H.J."/>
            <person name="Lawrence C."/>
            <person name="Scott J.A."/>
            <person name="Spatafora J.W."/>
            <person name="Turgeon B.G."/>
            <person name="de Wit P.J.G.M."/>
            <person name="Zhong S."/>
            <person name="Goodwin S.B."/>
            <person name="Grigoriev I.V."/>
        </authorList>
    </citation>
    <scope>NUCLEOTIDE SEQUENCE [LARGE SCALE GENOMIC DNA]</scope>
    <source>
        <strain evidence="2">28A</strain>
    </source>
</reference>
<dbReference type="EMBL" id="KB908592">
    <property type="protein sequence ID" value="EOA87200.1"/>
    <property type="molecule type" value="Genomic_DNA"/>
</dbReference>
<dbReference type="HOGENOM" id="CLU_2544042_0_0_1"/>
<protein>
    <submittedName>
        <fullName evidence="1">Uncharacterized protein</fullName>
    </submittedName>
</protein>
<proteinExistence type="predicted"/>
<reference evidence="1 2" key="2">
    <citation type="journal article" date="2013" name="PLoS Genet.">
        <title>Comparative genome structure, secondary metabolite, and effector coding capacity across Cochliobolus pathogens.</title>
        <authorList>
            <person name="Condon B.J."/>
            <person name="Leng Y."/>
            <person name="Wu D."/>
            <person name="Bushley K.E."/>
            <person name="Ohm R.A."/>
            <person name="Otillar R."/>
            <person name="Martin J."/>
            <person name="Schackwitz W."/>
            <person name="Grimwood J."/>
            <person name="MohdZainudin N."/>
            <person name="Xue C."/>
            <person name="Wang R."/>
            <person name="Manning V.A."/>
            <person name="Dhillon B."/>
            <person name="Tu Z.J."/>
            <person name="Steffenson B.J."/>
            <person name="Salamov A."/>
            <person name="Sun H."/>
            <person name="Lowry S."/>
            <person name="LaButti K."/>
            <person name="Han J."/>
            <person name="Copeland A."/>
            <person name="Lindquist E."/>
            <person name="Barry K."/>
            <person name="Schmutz J."/>
            <person name="Baker S.E."/>
            <person name="Ciuffetti L.M."/>
            <person name="Grigoriev I.V."/>
            <person name="Zhong S."/>
            <person name="Turgeon B.G."/>
        </authorList>
    </citation>
    <scope>NUCLEOTIDE SEQUENCE [LARGE SCALE GENOMIC DNA]</scope>
    <source>
        <strain evidence="2">28A</strain>
    </source>
</reference>